<evidence type="ECO:0000313" key="1">
    <source>
        <dbReference type="EMBL" id="AQS39122.1"/>
    </source>
</evidence>
<accession>A0A1S6HUG6</accession>
<dbReference type="Proteomes" id="UP000189545">
    <property type="component" value="Chromosome"/>
</dbReference>
<dbReference type="KEGG" id="spsw:Sps_04014"/>
<dbReference type="AlphaFoldDB" id="A0A1S6HUG6"/>
<keyword evidence="3" id="KW-1185">Reference proteome</keyword>
<evidence type="ECO:0000313" key="2">
    <source>
        <dbReference type="EMBL" id="AQS39129.1"/>
    </source>
</evidence>
<name>A0A1S6HUG6_9GAMM</name>
<reference evidence="1 3" key="1">
    <citation type="submission" date="2016-03" db="EMBL/GenBank/DDBJ databases">
        <title>Complete genome sequence of Shewanella psychrophila WP2, a deep sea bacterium isolated from west Pacific sediment.</title>
        <authorList>
            <person name="Xu G."/>
            <person name="Jian H."/>
        </authorList>
    </citation>
    <scope>NUCLEOTIDE SEQUENCE [LARGE SCALE GENOMIC DNA]</scope>
    <source>
        <strain evidence="1 3">WP2</strain>
    </source>
</reference>
<protein>
    <submittedName>
        <fullName evidence="1">Uncharacterized protein</fullName>
    </submittedName>
</protein>
<sequence length="45" mass="5310">MFCYLDLKGHDSIVPPSGLYKQLSHNQNYELLIQVFFDNKEITHI</sequence>
<dbReference type="EMBL" id="CP014782">
    <property type="protein sequence ID" value="AQS39129.1"/>
    <property type="molecule type" value="Genomic_DNA"/>
</dbReference>
<proteinExistence type="predicted"/>
<gene>
    <name evidence="1" type="ORF">Sps_04007</name>
    <name evidence="2" type="ORF">Sps_04014</name>
</gene>
<organism evidence="1 3">
    <name type="scientific">Shewanella psychrophila</name>
    <dbReference type="NCBI Taxonomy" id="225848"/>
    <lineage>
        <taxon>Bacteria</taxon>
        <taxon>Pseudomonadati</taxon>
        <taxon>Pseudomonadota</taxon>
        <taxon>Gammaproteobacteria</taxon>
        <taxon>Alteromonadales</taxon>
        <taxon>Shewanellaceae</taxon>
        <taxon>Shewanella</taxon>
    </lineage>
</organism>
<dbReference type="EMBL" id="CP014782">
    <property type="protein sequence ID" value="AQS39122.1"/>
    <property type="molecule type" value="Genomic_DNA"/>
</dbReference>
<dbReference type="STRING" id="225848.Sps_04007"/>
<evidence type="ECO:0000313" key="3">
    <source>
        <dbReference type="Proteomes" id="UP000189545"/>
    </source>
</evidence>
<dbReference type="KEGG" id="spsw:Sps_04007"/>